<accession>A0ACB8R4K8</accession>
<organism evidence="1 2">
    <name type="scientific">Auriscalpium vulgare</name>
    <dbReference type="NCBI Taxonomy" id="40419"/>
    <lineage>
        <taxon>Eukaryota</taxon>
        <taxon>Fungi</taxon>
        <taxon>Dikarya</taxon>
        <taxon>Basidiomycota</taxon>
        <taxon>Agaricomycotina</taxon>
        <taxon>Agaricomycetes</taxon>
        <taxon>Russulales</taxon>
        <taxon>Auriscalpiaceae</taxon>
        <taxon>Auriscalpium</taxon>
    </lineage>
</organism>
<protein>
    <submittedName>
        <fullName evidence="1">Uncharacterized protein</fullName>
    </submittedName>
</protein>
<feature type="non-terminal residue" evidence="1">
    <location>
        <position position="432"/>
    </location>
</feature>
<reference evidence="1" key="2">
    <citation type="journal article" date="2022" name="New Phytol.">
        <title>Evolutionary transition to the ectomycorrhizal habit in the genomes of a hyperdiverse lineage of mushroom-forming fungi.</title>
        <authorList>
            <person name="Looney B."/>
            <person name="Miyauchi S."/>
            <person name="Morin E."/>
            <person name="Drula E."/>
            <person name="Courty P.E."/>
            <person name="Kohler A."/>
            <person name="Kuo A."/>
            <person name="LaButti K."/>
            <person name="Pangilinan J."/>
            <person name="Lipzen A."/>
            <person name="Riley R."/>
            <person name="Andreopoulos W."/>
            <person name="He G."/>
            <person name="Johnson J."/>
            <person name="Nolan M."/>
            <person name="Tritt A."/>
            <person name="Barry K.W."/>
            <person name="Grigoriev I.V."/>
            <person name="Nagy L.G."/>
            <person name="Hibbett D."/>
            <person name="Henrissat B."/>
            <person name="Matheny P.B."/>
            <person name="Labbe J."/>
            <person name="Martin F.M."/>
        </authorList>
    </citation>
    <scope>NUCLEOTIDE SEQUENCE</scope>
    <source>
        <strain evidence="1">FP105234-sp</strain>
    </source>
</reference>
<name>A0ACB8R4K8_9AGAM</name>
<comment type="caution">
    <text evidence="1">The sequence shown here is derived from an EMBL/GenBank/DDBJ whole genome shotgun (WGS) entry which is preliminary data.</text>
</comment>
<evidence type="ECO:0000313" key="2">
    <source>
        <dbReference type="Proteomes" id="UP000814033"/>
    </source>
</evidence>
<dbReference type="Proteomes" id="UP000814033">
    <property type="component" value="Unassembled WGS sequence"/>
</dbReference>
<sequence>MRVEANEWNAHKPGPGLLNFEGVSSSSDKEGNECAVHAPQTDCKPYTPKTNRTTGYESPHPTTRGSSGSTGGAASPSAAFSGGAASSLAGHQPLSMRSYFIADQNPRHPAFMLVEGEHPLREDPRLVATGIGPGRTFVYLQDTSEDVMLRDAEYFNTLEIPDMASTGGAGWLKLNSGDVVFARELDKGCVCGCDDVTQAALVNEQLLRAIPNGNKLVDNFLDAKQRALGDRELRGPSLPVEDPDTGIFTGGTAFERTPNAHSFVAPSVANKCSPESGMTTGLTMRQDLQKTAVAMASAGYEYLPRNHREAMKMQAELVNAPVIGDETNMFFGNTQYNLASAQPKSSSDRDLQGQLGDSGIVHKDGNDAPGALTGMVSSPDMPDNYDKGTFHLVEIGAYASLEETQVMYFSGLRRHGGTPAHAPDGEVVKKWA</sequence>
<evidence type="ECO:0000313" key="1">
    <source>
        <dbReference type="EMBL" id="KAI0038753.1"/>
    </source>
</evidence>
<proteinExistence type="predicted"/>
<gene>
    <name evidence="1" type="ORF">FA95DRAFT_1613130</name>
</gene>
<reference evidence="1" key="1">
    <citation type="submission" date="2021-02" db="EMBL/GenBank/DDBJ databases">
        <authorList>
            <consortium name="DOE Joint Genome Institute"/>
            <person name="Ahrendt S."/>
            <person name="Looney B.P."/>
            <person name="Miyauchi S."/>
            <person name="Morin E."/>
            <person name="Drula E."/>
            <person name="Courty P.E."/>
            <person name="Chicoki N."/>
            <person name="Fauchery L."/>
            <person name="Kohler A."/>
            <person name="Kuo A."/>
            <person name="Labutti K."/>
            <person name="Pangilinan J."/>
            <person name="Lipzen A."/>
            <person name="Riley R."/>
            <person name="Andreopoulos W."/>
            <person name="He G."/>
            <person name="Johnson J."/>
            <person name="Barry K.W."/>
            <person name="Grigoriev I.V."/>
            <person name="Nagy L."/>
            <person name="Hibbett D."/>
            <person name="Henrissat B."/>
            <person name="Matheny P.B."/>
            <person name="Labbe J."/>
            <person name="Martin F."/>
        </authorList>
    </citation>
    <scope>NUCLEOTIDE SEQUENCE</scope>
    <source>
        <strain evidence="1">FP105234-sp</strain>
    </source>
</reference>
<dbReference type="EMBL" id="MU276420">
    <property type="protein sequence ID" value="KAI0038753.1"/>
    <property type="molecule type" value="Genomic_DNA"/>
</dbReference>
<keyword evidence="2" id="KW-1185">Reference proteome</keyword>